<dbReference type="GO" id="GO:0098552">
    <property type="term" value="C:side of membrane"/>
    <property type="evidence" value="ECO:0007669"/>
    <property type="project" value="UniProtKB-KW"/>
</dbReference>
<keyword evidence="7 15" id="KW-0812">Transmembrane</keyword>
<comment type="similarity">
    <text evidence="4">Belongs to the RBT5 family.</text>
</comment>
<dbReference type="Proteomes" id="UP001144673">
    <property type="component" value="Chromosome 6"/>
</dbReference>
<feature type="transmembrane region" description="Helical" evidence="15">
    <location>
        <begin position="280"/>
        <end position="299"/>
    </location>
</feature>
<evidence type="ECO:0000256" key="4">
    <source>
        <dbReference type="ARBA" id="ARBA00010031"/>
    </source>
</evidence>
<keyword evidence="6" id="KW-0336">GPI-anchor</keyword>
<gene>
    <name evidence="17" type="ORF">LMH87_001282</name>
</gene>
<feature type="transmembrane region" description="Helical" evidence="15">
    <location>
        <begin position="124"/>
        <end position="147"/>
    </location>
</feature>
<keyword evidence="10 15" id="KW-0472">Membrane</keyword>
<evidence type="ECO:0000256" key="9">
    <source>
        <dbReference type="ARBA" id="ARBA00022989"/>
    </source>
</evidence>
<dbReference type="GeneID" id="80888441"/>
<keyword evidence="11 14" id="KW-1015">Disulfide bond</keyword>
<evidence type="ECO:0000256" key="14">
    <source>
        <dbReference type="PROSITE-ProRule" id="PRU01356"/>
    </source>
</evidence>
<dbReference type="PANTHER" id="PTHR33048">
    <property type="entry name" value="PTH11-LIKE INTEGRAL MEMBRANE PROTEIN (AFU_ORTHOLOGUE AFUA_5G11245)"/>
    <property type="match status" value="1"/>
</dbReference>
<comment type="similarity">
    <text evidence="13">Belongs to the SAT4 family.</text>
</comment>
<keyword evidence="9 15" id="KW-1133">Transmembrane helix</keyword>
<evidence type="ECO:0000256" key="7">
    <source>
        <dbReference type="ARBA" id="ARBA00022692"/>
    </source>
</evidence>
<dbReference type="Pfam" id="PF05730">
    <property type="entry name" value="CFEM"/>
    <property type="match status" value="1"/>
</dbReference>
<evidence type="ECO:0000259" key="16">
    <source>
        <dbReference type="PROSITE" id="PS52012"/>
    </source>
</evidence>
<dbReference type="KEGG" id="amus:LMH87_001282"/>
<dbReference type="Pfam" id="PF20684">
    <property type="entry name" value="Fung_rhodopsin"/>
    <property type="match status" value="1"/>
</dbReference>
<evidence type="ECO:0000256" key="11">
    <source>
        <dbReference type="ARBA" id="ARBA00023157"/>
    </source>
</evidence>
<feature type="disulfide bond" evidence="14">
    <location>
        <begin position="46"/>
        <end position="79"/>
    </location>
</feature>
<comment type="subcellular location">
    <subcellularLocation>
        <location evidence="2">Membrane</location>
        <topology evidence="2">Lipid-anchor</topology>
        <topology evidence="2">GPI-anchor</topology>
    </subcellularLocation>
    <subcellularLocation>
        <location evidence="1">Membrane</location>
        <topology evidence="1">Multi-pass membrane protein</topology>
    </subcellularLocation>
    <subcellularLocation>
        <location evidence="3">Secreted</location>
    </subcellularLocation>
</comment>
<dbReference type="InterPro" id="IPR049326">
    <property type="entry name" value="Rhodopsin_dom_fungi"/>
</dbReference>
<keyword evidence="8" id="KW-0732">Signal</keyword>
<evidence type="ECO:0000313" key="17">
    <source>
        <dbReference type="EMBL" id="KAJ4156068.1"/>
    </source>
</evidence>
<dbReference type="InterPro" id="IPR008427">
    <property type="entry name" value="Extracellular_membr_CFEM_dom"/>
</dbReference>
<evidence type="ECO:0000256" key="13">
    <source>
        <dbReference type="ARBA" id="ARBA00038359"/>
    </source>
</evidence>
<keyword evidence="5" id="KW-0964">Secreted</keyword>
<feature type="transmembrane region" description="Helical" evidence="15">
    <location>
        <begin position="91"/>
        <end position="112"/>
    </location>
</feature>
<dbReference type="RefSeq" id="XP_056056192.1">
    <property type="nucleotide sequence ID" value="XM_056199335.1"/>
</dbReference>
<reference evidence="17" key="1">
    <citation type="journal article" date="2023" name="Access Microbiol">
        <title>De-novo genome assembly for Akanthomyces muscarius, a biocontrol agent of insect agricultural pests.</title>
        <authorList>
            <person name="Erdos Z."/>
            <person name="Studholme D.J."/>
            <person name="Raymond B."/>
            <person name="Sharma M."/>
        </authorList>
    </citation>
    <scope>NUCLEOTIDE SEQUENCE</scope>
    <source>
        <strain evidence="17">Ve6</strain>
    </source>
</reference>
<feature type="transmembrane region" description="Helical" evidence="15">
    <location>
        <begin position="319"/>
        <end position="337"/>
    </location>
</feature>
<dbReference type="AlphaFoldDB" id="A0A9W8QJ34"/>
<name>A0A9W8QJ34_AKAMU</name>
<evidence type="ECO:0000256" key="15">
    <source>
        <dbReference type="SAM" id="Phobius"/>
    </source>
</evidence>
<sequence>MLSSGDTLPAALPTSQPSCTESCWFVATASGNCYSGAPTPIRDCICTNIPLLSVLSTCVQKSCSFSDQLVHVDTLATICDGYDKPSRKAELIVLAAAGMTLATVMGALRCWSRLVTVRRLGWDDWTALAALILLLVMGSVGMVATKWGFGVHYWDSDIRLSRTIHQVFWAMEVGYLFNINLIKASIMLLYGRTFETTGWQTFVRYSLLFIAARTVAFMFPLIIQCKPLRAIWDPEVDGVCLNVSAIGFAGAACSIIQDFVLMIAPIPTLWRLRLPKTQRILLAVLFGFGSIATITSLIRLKALQTFGRTKDLTWDNVDVVIWTGIELVSALICLVQSRESCKADQRRLKNTDTRKGFRLSPPPPMYRAEA</sequence>
<evidence type="ECO:0000256" key="2">
    <source>
        <dbReference type="ARBA" id="ARBA00004589"/>
    </source>
</evidence>
<evidence type="ECO:0000313" key="18">
    <source>
        <dbReference type="Proteomes" id="UP001144673"/>
    </source>
</evidence>
<keyword evidence="12" id="KW-0449">Lipoprotein</keyword>
<evidence type="ECO:0000256" key="6">
    <source>
        <dbReference type="ARBA" id="ARBA00022622"/>
    </source>
</evidence>
<accession>A0A9W8QJ34</accession>
<dbReference type="PROSITE" id="PS52012">
    <property type="entry name" value="CFEM"/>
    <property type="match status" value="1"/>
</dbReference>
<comment type="caution">
    <text evidence="14">Lacks conserved residue(s) required for the propagation of feature annotation.</text>
</comment>
<dbReference type="GO" id="GO:0005576">
    <property type="term" value="C:extracellular region"/>
    <property type="evidence" value="ECO:0007669"/>
    <property type="project" value="UniProtKB-SubCell"/>
</dbReference>
<dbReference type="EMBL" id="JAJHUN010000007">
    <property type="protein sequence ID" value="KAJ4156068.1"/>
    <property type="molecule type" value="Genomic_DNA"/>
</dbReference>
<organism evidence="17 18">
    <name type="scientific">Akanthomyces muscarius</name>
    <name type="common">Entomopathogenic fungus</name>
    <name type="synonym">Lecanicillium muscarium</name>
    <dbReference type="NCBI Taxonomy" id="2231603"/>
    <lineage>
        <taxon>Eukaryota</taxon>
        <taxon>Fungi</taxon>
        <taxon>Dikarya</taxon>
        <taxon>Ascomycota</taxon>
        <taxon>Pezizomycotina</taxon>
        <taxon>Sordariomycetes</taxon>
        <taxon>Hypocreomycetidae</taxon>
        <taxon>Hypocreales</taxon>
        <taxon>Cordycipitaceae</taxon>
        <taxon>Akanthomyces</taxon>
    </lineage>
</organism>
<evidence type="ECO:0000256" key="3">
    <source>
        <dbReference type="ARBA" id="ARBA00004613"/>
    </source>
</evidence>
<proteinExistence type="inferred from homology"/>
<dbReference type="InterPro" id="IPR052337">
    <property type="entry name" value="SAT4-like"/>
</dbReference>
<comment type="caution">
    <text evidence="17">The sequence shown here is derived from an EMBL/GenBank/DDBJ whole genome shotgun (WGS) entry which is preliminary data.</text>
</comment>
<evidence type="ECO:0000256" key="8">
    <source>
        <dbReference type="ARBA" id="ARBA00022729"/>
    </source>
</evidence>
<protein>
    <recommendedName>
        <fullName evidence="16">CFEM domain-containing protein</fullName>
    </recommendedName>
</protein>
<feature type="transmembrane region" description="Helical" evidence="15">
    <location>
        <begin position="167"/>
        <end position="190"/>
    </location>
</feature>
<feature type="transmembrane region" description="Helical" evidence="15">
    <location>
        <begin position="202"/>
        <end position="223"/>
    </location>
</feature>
<evidence type="ECO:0000256" key="1">
    <source>
        <dbReference type="ARBA" id="ARBA00004141"/>
    </source>
</evidence>
<evidence type="ECO:0000256" key="5">
    <source>
        <dbReference type="ARBA" id="ARBA00022525"/>
    </source>
</evidence>
<evidence type="ECO:0000256" key="10">
    <source>
        <dbReference type="ARBA" id="ARBA00023136"/>
    </source>
</evidence>
<evidence type="ECO:0000256" key="12">
    <source>
        <dbReference type="ARBA" id="ARBA00023288"/>
    </source>
</evidence>
<keyword evidence="18" id="KW-1185">Reference proteome</keyword>
<feature type="domain" description="CFEM" evidence="16">
    <location>
        <begin position="1"/>
        <end position="104"/>
    </location>
</feature>
<dbReference type="PANTHER" id="PTHR33048:SF47">
    <property type="entry name" value="INTEGRAL MEMBRANE PROTEIN-RELATED"/>
    <property type="match status" value="1"/>
</dbReference>
<feature type="transmembrane region" description="Helical" evidence="15">
    <location>
        <begin position="243"/>
        <end position="268"/>
    </location>
</feature>
<keyword evidence="6" id="KW-0325">Glycoprotein</keyword>